<reference evidence="2" key="1">
    <citation type="journal article" date="2015" name="Genome Announc.">
        <title>Draft genome sequence of Talaromyces cellulolyticus strain Y-94, a source of lignocellulosic biomass-degrading enzymes.</title>
        <authorList>
            <person name="Fujii T."/>
            <person name="Koike H."/>
            <person name="Sawayama S."/>
            <person name="Yano S."/>
            <person name="Inoue H."/>
        </authorList>
    </citation>
    <scope>NUCLEOTIDE SEQUENCE [LARGE SCALE GENOMIC DNA]</scope>
    <source>
        <strain evidence="2">Y-94</strain>
    </source>
</reference>
<organism evidence="1 2">
    <name type="scientific">Talaromyces pinophilus</name>
    <name type="common">Penicillium pinophilum</name>
    <dbReference type="NCBI Taxonomy" id="128442"/>
    <lineage>
        <taxon>Eukaryota</taxon>
        <taxon>Fungi</taxon>
        <taxon>Dikarya</taxon>
        <taxon>Ascomycota</taxon>
        <taxon>Pezizomycotina</taxon>
        <taxon>Eurotiomycetes</taxon>
        <taxon>Eurotiomycetidae</taxon>
        <taxon>Eurotiales</taxon>
        <taxon>Trichocomaceae</taxon>
        <taxon>Talaromyces</taxon>
        <taxon>Talaromyces sect. Talaromyces</taxon>
    </lineage>
</organism>
<comment type="caution">
    <text evidence="1">The sequence shown here is derived from an EMBL/GenBank/DDBJ whole genome shotgun (WGS) entry which is preliminary data.</text>
</comment>
<keyword evidence="2" id="KW-1185">Reference proteome</keyword>
<proteinExistence type="predicted"/>
<protein>
    <submittedName>
        <fullName evidence="1">Uncharacterized protein</fullName>
    </submittedName>
</protein>
<name>A0A6V8HAG6_TALPI</name>
<dbReference type="Proteomes" id="UP000053095">
    <property type="component" value="Unassembled WGS sequence"/>
</dbReference>
<evidence type="ECO:0000313" key="1">
    <source>
        <dbReference type="EMBL" id="GAM37114.1"/>
    </source>
</evidence>
<sequence length="220" mass="23962">MLIKMSEQGISFQGHLRIDCGIGGDTQRLMYTKQPSRDTIAFRINSATTTADEESGNELIHLDNLQPGGSRIGTSPAPAALQLGPLRGKRGGYNVHLISNCGKCQIQGEFIDSSEEFGDSPTSQAAAPKALLPMKTDGRNHLEMWFVTLGSFEIRVGDDKVKFFPHIIEPVLEAGFSNERMYSQDELLTARKSLVVLPGQCSEGIGSKGIAFHQDIDILV</sequence>
<dbReference type="AlphaFoldDB" id="A0A6V8HAG6"/>
<evidence type="ECO:0000313" key="2">
    <source>
        <dbReference type="Proteomes" id="UP000053095"/>
    </source>
</evidence>
<gene>
    <name evidence="1" type="ORF">TCE0_022r06744</name>
</gene>
<accession>A0A6V8HAG6</accession>
<dbReference type="EMBL" id="DF933818">
    <property type="protein sequence ID" value="GAM37114.1"/>
    <property type="molecule type" value="Genomic_DNA"/>
</dbReference>